<feature type="domain" description="Transposase IS66 zinc-finger binding" evidence="2">
    <location>
        <begin position="12"/>
        <end position="55"/>
    </location>
</feature>
<feature type="domain" description="Transposase IS66 central" evidence="1">
    <location>
        <begin position="77"/>
        <end position="208"/>
    </location>
</feature>
<evidence type="ECO:0000259" key="2">
    <source>
        <dbReference type="Pfam" id="PF13005"/>
    </source>
</evidence>
<accession>A0ABP3W125</accession>
<evidence type="ECO:0000313" key="4">
    <source>
        <dbReference type="Proteomes" id="UP001501047"/>
    </source>
</evidence>
<evidence type="ECO:0000259" key="1">
    <source>
        <dbReference type="Pfam" id="PF03050"/>
    </source>
</evidence>
<sequence length="218" mass="25238">MVECVINEDEALCKVCGSVLKTIGKKKVRSEIEYIPAKLIMKDYVQYVYKCIECGKNDINPFDCITSAPVPAPVLTHSFASPSIISWVMYEKYVMSIPLHRQEKDFKRIGCEIKRDMMANWMIRSSEYWLKPLYDAMHKELLKSNVIMSDETTWQVNKEAGKLASNNSFIWVHRTGGCEEKAIILYQYTSSRVGDHAKNSLKDLKVFLFQMLMLVMKR</sequence>
<protein>
    <recommendedName>
        <fullName evidence="5">Transposase</fullName>
    </recommendedName>
</protein>
<dbReference type="RefSeq" id="WP_425544768.1">
    <property type="nucleotide sequence ID" value="NZ_BAAACI010000006.1"/>
</dbReference>
<proteinExistence type="predicted"/>
<evidence type="ECO:0008006" key="5">
    <source>
        <dbReference type="Google" id="ProtNLM"/>
    </source>
</evidence>
<evidence type="ECO:0000313" key="3">
    <source>
        <dbReference type="EMBL" id="GAA0772376.1"/>
    </source>
</evidence>
<dbReference type="Pfam" id="PF03050">
    <property type="entry name" value="DDE_Tnp_IS66"/>
    <property type="match status" value="1"/>
</dbReference>
<name>A0ABP3W125_CLOSU</name>
<organism evidence="3 4">
    <name type="scientific">Clostridium subterminale</name>
    <dbReference type="NCBI Taxonomy" id="1550"/>
    <lineage>
        <taxon>Bacteria</taxon>
        <taxon>Bacillati</taxon>
        <taxon>Bacillota</taxon>
        <taxon>Clostridia</taxon>
        <taxon>Eubacteriales</taxon>
        <taxon>Clostridiaceae</taxon>
        <taxon>Clostridium</taxon>
    </lineage>
</organism>
<dbReference type="InterPro" id="IPR024474">
    <property type="entry name" value="Znf_dom_IS66"/>
</dbReference>
<comment type="caution">
    <text evidence="3">The sequence shown here is derived from an EMBL/GenBank/DDBJ whole genome shotgun (WGS) entry which is preliminary data.</text>
</comment>
<dbReference type="PANTHER" id="PTHR33678">
    <property type="entry name" value="BLL1576 PROTEIN"/>
    <property type="match status" value="1"/>
</dbReference>
<dbReference type="EMBL" id="BAAACI010000006">
    <property type="protein sequence ID" value="GAA0772376.1"/>
    <property type="molecule type" value="Genomic_DNA"/>
</dbReference>
<gene>
    <name evidence="3" type="ORF">GCM10008908_18490</name>
</gene>
<reference evidence="4" key="1">
    <citation type="journal article" date="2019" name="Int. J. Syst. Evol. Microbiol.">
        <title>The Global Catalogue of Microorganisms (GCM) 10K type strain sequencing project: providing services to taxonomists for standard genome sequencing and annotation.</title>
        <authorList>
            <consortium name="The Broad Institute Genomics Platform"/>
            <consortium name="The Broad Institute Genome Sequencing Center for Infectious Disease"/>
            <person name="Wu L."/>
            <person name="Ma J."/>
        </authorList>
    </citation>
    <scope>NUCLEOTIDE SEQUENCE [LARGE SCALE GENOMIC DNA]</scope>
    <source>
        <strain evidence="4">JCM 1417</strain>
    </source>
</reference>
<dbReference type="InterPro" id="IPR052344">
    <property type="entry name" value="Transposase-related"/>
</dbReference>
<dbReference type="Pfam" id="PF13005">
    <property type="entry name" value="zf-IS66"/>
    <property type="match status" value="1"/>
</dbReference>
<dbReference type="PANTHER" id="PTHR33678:SF2">
    <property type="match status" value="1"/>
</dbReference>
<dbReference type="InterPro" id="IPR004291">
    <property type="entry name" value="Transposase_IS66_central"/>
</dbReference>
<keyword evidence="4" id="KW-1185">Reference proteome</keyword>
<dbReference type="Proteomes" id="UP001501047">
    <property type="component" value="Unassembled WGS sequence"/>
</dbReference>